<protein>
    <submittedName>
        <fullName evidence="1">Uncharacterized protein</fullName>
    </submittedName>
</protein>
<proteinExistence type="predicted"/>
<sequence>MKNIKTIQFDFGFKVELNLNNNIKTTNSKKAQEDLVFELMDSLTSPIIVYKSAWQDAIPKDLLSKITISRMICQLKREKMASITEVVAYMMPRTFEAPLPSEWVNIYTWCGFQYATIFNNQNQRKEMKEAMLDIIPEKLSDHEQGLLKYLRIWIYDKRRKALKAKLKEVKRIDKHKPVKIQEKLFEE</sequence>
<keyword evidence="2" id="KW-1185">Reference proteome</keyword>
<name>A0A5C4SPA9_9FLAO</name>
<gene>
    <name evidence="1" type="ORF">FGF67_03655</name>
</gene>
<dbReference type="EMBL" id="VDCS01000003">
    <property type="protein sequence ID" value="TNJ46098.1"/>
    <property type="molecule type" value="Genomic_DNA"/>
</dbReference>
<comment type="caution">
    <text evidence="1">The sequence shown here is derived from an EMBL/GenBank/DDBJ whole genome shotgun (WGS) entry which is preliminary data.</text>
</comment>
<organism evidence="1 2">
    <name type="scientific">Allotamlana fucoidanivorans</name>
    <dbReference type="NCBI Taxonomy" id="2583814"/>
    <lineage>
        <taxon>Bacteria</taxon>
        <taxon>Pseudomonadati</taxon>
        <taxon>Bacteroidota</taxon>
        <taxon>Flavobacteriia</taxon>
        <taxon>Flavobacteriales</taxon>
        <taxon>Flavobacteriaceae</taxon>
        <taxon>Allotamlana</taxon>
    </lineage>
</organism>
<evidence type="ECO:0000313" key="1">
    <source>
        <dbReference type="EMBL" id="TNJ46098.1"/>
    </source>
</evidence>
<reference evidence="1 2" key="1">
    <citation type="submission" date="2019-05" db="EMBL/GenBank/DDBJ databases">
        <title>Tamlana fucoidanivorans sp. nov., isolated from the surface of algae collected from Fujian province in China.</title>
        <authorList>
            <person name="Li J."/>
        </authorList>
    </citation>
    <scope>NUCLEOTIDE SEQUENCE [LARGE SCALE GENOMIC DNA]</scope>
    <source>
        <strain evidence="1 2">CW2-9</strain>
    </source>
</reference>
<dbReference type="RefSeq" id="WP_139695113.1">
    <property type="nucleotide sequence ID" value="NZ_CP074074.1"/>
</dbReference>
<dbReference type="OrthoDB" id="669220at2"/>
<evidence type="ECO:0000313" key="2">
    <source>
        <dbReference type="Proteomes" id="UP000308713"/>
    </source>
</evidence>
<dbReference type="AlphaFoldDB" id="A0A5C4SPA9"/>
<accession>A0A5C4SPA9</accession>
<dbReference type="Proteomes" id="UP000308713">
    <property type="component" value="Unassembled WGS sequence"/>
</dbReference>